<proteinExistence type="inferred from homology"/>
<keyword evidence="6" id="KW-0732">Signal</keyword>
<reference evidence="9" key="1">
    <citation type="journal article" date="2010" name="ISME J.">
        <title>The complete genome sequence of the algal symbiont Dinoroseobacter shibae: a hitchhiker's guide to life in the sea.</title>
        <authorList>
            <person name="Wagner-Dobler I."/>
            <person name="Ballhausen B."/>
            <person name="Berger M."/>
            <person name="Brinkhoff T."/>
            <person name="Buchholz I."/>
            <person name="Bunk B."/>
            <person name="Cypionka H."/>
            <person name="Daniel R."/>
            <person name="Drepper T."/>
            <person name="Gerdts G."/>
            <person name="Hahnke S."/>
            <person name="Han C."/>
            <person name="Jahn D."/>
            <person name="Kalhoefer D."/>
            <person name="Kiss H."/>
            <person name="Klenk H.P."/>
            <person name="Kyrpides N."/>
            <person name="Liebl W."/>
            <person name="Liesegang H."/>
            <person name="Meincke L."/>
            <person name="Pati A."/>
            <person name="Petersen J."/>
            <person name="Piekarski T."/>
            <person name="Pommerenke C."/>
            <person name="Pradella S."/>
            <person name="Pukall R."/>
            <person name="Rabus R."/>
            <person name="Stackebrandt E."/>
            <person name="Thole S."/>
            <person name="Thompson L."/>
            <person name="Tielen P."/>
            <person name="Tomasch J."/>
            <person name="von Jan M."/>
            <person name="Wanphrut N."/>
            <person name="Wichels A."/>
            <person name="Zech H."/>
            <person name="Simon M."/>
        </authorList>
    </citation>
    <scope>NUCLEOTIDE SEQUENCE [LARGE SCALE GENOMIC DNA]</scope>
    <source>
        <strain evidence="9">DSM 16493 / NCIMB 14021 / DFL 12</strain>
    </source>
</reference>
<feature type="signal peptide" evidence="6">
    <location>
        <begin position="1"/>
        <end position="24"/>
    </location>
</feature>
<dbReference type="STRING" id="398580.Dshi_3421"/>
<name>A8LP89_DINSH</name>
<dbReference type="InterPro" id="IPR036852">
    <property type="entry name" value="Peptidase_S8/S53_dom_sf"/>
</dbReference>
<dbReference type="PROSITE" id="PS51892">
    <property type="entry name" value="SUBTILASE"/>
    <property type="match status" value="1"/>
</dbReference>
<evidence type="ECO:0000256" key="4">
    <source>
        <dbReference type="ARBA" id="ARBA00022825"/>
    </source>
</evidence>
<dbReference type="SUPFAM" id="SSF52743">
    <property type="entry name" value="Subtilisin-like"/>
    <property type="match status" value="1"/>
</dbReference>
<protein>
    <submittedName>
        <fullName evidence="8">Subtilisin DY</fullName>
        <ecNumber evidence="8">3.4.21.62</ecNumber>
    </submittedName>
</protein>
<dbReference type="PANTHER" id="PTHR43806:SF11">
    <property type="entry name" value="CEREVISIN-RELATED"/>
    <property type="match status" value="1"/>
</dbReference>
<feature type="active site" description="Charge relay system" evidence="5">
    <location>
        <position position="288"/>
    </location>
</feature>
<dbReference type="Pfam" id="PF00082">
    <property type="entry name" value="Peptidase_S8"/>
    <property type="match status" value="1"/>
</dbReference>
<evidence type="ECO:0000256" key="3">
    <source>
        <dbReference type="ARBA" id="ARBA00022801"/>
    </source>
</evidence>
<keyword evidence="4 5" id="KW-0720">Serine protease</keyword>
<gene>
    <name evidence="8" type="primary">apr</name>
    <name evidence="8" type="ordered locus">Dshi_3421</name>
</gene>
<evidence type="ECO:0000313" key="8">
    <source>
        <dbReference type="EMBL" id="ABV95154.1"/>
    </source>
</evidence>
<feature type="active site" description="Charge relay system" evidence="5">
    <location>
        <position position="442"/>
    </location>
</feature>
<keyword evidence="2 5" id="KW-0645">Protease</keyword>
<dbReference type="eggNOG" id="COG1404">
    <property type="taxonomic scope" value="Bacteria"/>
</dbReference>
<dbReference type="OrthoDB" id="5405281at2"/>
<dbReference type="Proteomes" id="UP000006833">
    <property type="component" value="Chromosome"/>
</dbReference>
<dbReference type="RefSeq" id="WP_012180078.1">
    <property type="nucleotide sequence ID" value="NC_009952.1"/>
</dbReference>
<dbReference type="InterPro" id="IPR050131">
    <property type="entry name" value="Peptidase_S8_subtilisin-like"/>
</dbReference>
<evidence type="ECO:0000256" key="6">
    <source>
        <dbReference type="SAM" id="SignalP"/>
    </source>
</evidence>
<dbReference type="GO" id="GO:0004252">
    <property type="term" value="F:serine-type endopeptidase activity"/>
    <property type="evidence" value="ECO:0007669"/>
    <property type="project" value="UniProtKB-UniRule"/>
</dbReference>
<feature type="active site" description="Charge relay system" evidence="5">
    <location>
        <position position="256"/>
    </location>
</feature>
<evidence type="ECO:0000256" key="1">
    <source>
        <dbReference type="ARBA" id="ARBA00011073"/>
    </source>
</evidence>
<comment type="similarity">
    <text evidence="1 5">Belongs to the peptidase S8 family.</text>
</comment>
<dbReference type="PANTHER" id="PTHR43806">
    <property type="entry name" value="PEPTIDASE S8"/>
    <property type="match status" value="1"/>
</dbReference>
<dbReference type="EMBL" id="CP000830">
    <property type="protein sequence ID" value="ABV95154.1"/>
    <property type="molecule type" value="Genomic_DNA"/>
</dbReference>
<evidence type="ECO:0000259" key="7">
    <source>
        <dbReference type="Pfam" id="PF00082"/>
    </source>
</evidence>
<dbReference type="InterPro" id="IPR000209">
    <property type="entry name" value="Peptidase_S8/S53_dom"/>
</dbReference>
<dbReference type="Gene3D" id="3.40.50.200">
    <property type="entry name" value="Peptidase S8/S53 domain"/>
    <property type="match status" value="1"/>
</dbReference>
<dbReference type="GO" id="GO:0006508">
    <property type="term" value="P:proteolysis"/>
    <property type="evidence" value="ECO:0007669"/>
    <property type="project" value="UniProtKB-KW"/>
</dbReference>
<evidence type="ECO:0000256" key="2">
    <source>
        <dbReference type="ARBA" id="ARBA00022670"/>
    </source>
</evidence>
<dbReference type="HOGENOM" id="CLU_549500_0_0_5"/>
<feature type="domain" description="Peptidase S8/S53" evidence="7">
    <location>
        <begin position="280"/>
        <end position="489"/>
    </location>
</feature>
<organism evidence="8 9">
    <name type="scientific">Dinoroseobacter shibae (strain DSM 16493 / NCIMB 14021 / DFL 12)</name>
    <dbReference type="NCBI Taxonomy" id="398580"/>
    <lineage>
        <taxon>Bacteria</taxon>
        <taxon>Pseudomonadati</taxon>
        <taxon>Pseudomonadota</taxon>
        <taxon>Alphaproteobacteria</taxon>
        <taxon>Rhodobacterales</taxon>
        <taxon>Roseobacteraceae</taxon>
        <taxon>Dinoroseobacter</taxon>
    </lineage>
</organism>
<dbReference type="KEGG" id="dsh:Dshi_3421"/>
<dbReference type="CDD" id="cd05561">
    <property type="entry name" value="Peptidases_S8_4"/>
    <property type="match status" value="1"/>
</dbReference>
<dbReference type="AlphaFoldDB" id="A8LP89"/>
<keyword evidence="3 5" id="KW-0378">Hydrolase</keyword>
<dbReference type="EC" id="3.4.21.62" evidence="8"/>
<evidence type="ECO:0000256" key="5">
    <source>
        <dbReference type="PROSITE-ProRule" id="PRU01240"/>
    </source>
</evidence>
<sequence>MKPFKALLALVLVGLLWSSPSQVAAQTAPALPECVNPGDLITIPRVRNPPPIRATLFLDFGDFRVRVLIRNVTASSFSFRMPRLQRTPRNGEFELVVRLLLGVERTLRTGRICQGRLLEEALDRIPDVPIRPATGNEVAAPSGGPEYVLAGTDQEIARARVVLRGARAQILRSQRLGSLGQSLLFVDLAGALTEAQARALLAREGIRSAIGTHTVYSLSQSSGGRAGLRLFATALVRPDPGRNCTLTRPVRVGLIDGPLDLRTPSLTNVRVTSLSVLRPRERPGSTAHGTGIAALIAGQATTQGPAGLAPGAELLSVVAFARAGGRDLARLENIALGLDWLVERGADVVNMSLAGPPNEALAALVEIADQQGLIMVAAAGNRGEPSLGYPAADPRVLAITAIDADKRIYRRASFGAGMDFSAPGVDIAVPDRRGWSYRSGTSYAAAVATGLVAQKLAQQRLTTDQLRASFRRSAEDLGPSGYDPRFGWGLMRGDPC</sequence>
<accession>A8LP89</accession>
<evidence type="ECO:0000313" key="9">
    <source>
        <dbReference type="Proteomes" id="UP000006833"/>
    </source>
</evidence>
<keyword evidence="9" id="KW-1185">Reference proteome</keyword>
<feature type="chain" id="PRO_5002726151" evidence="6">
    <location>
        <begin position="25"/>
        <end position="496"/>
    </location>
</feature>